<keyword evidence="3" id="KW-0560">Oxidoreductase</keyword>
<evidence type="ECO:0000313" key="6">
    <source>
        <dbReference type="Proteomes" id="UP000699691"/>
    </source>
</evidence>
<evidence type="ECO:0000256" key="1">
    <source>
        <dbReference type="ARBA" id="ARBA00001922"/>
    </source>
</evidence>
<dbReference type="InterPro" id="IPR050862">
    <property type="entry name" value="RdRp_reductase_class-2"/>
</dbReference>
<dbReference type="AlphaFoldDB" id="A0A955LVT4"/>
<dbReference type="Gene3D" id="3.90.1390.10">
    <property type="entry name" value="b-12 dependent (class ii) ribonucleotide reductase, chain A, domain 3"/>
    <property type="match status" value="1"/>
</dbReference>
<keyword evidence="4" id="KW-0170">Cobalt</keyword>
<dbReference type="GO" id="GO:0004748">
    <property type="term" value="F:ribonucleoside-diphosphate reductase activity, thioredoxin disulfide as acceptor"/>
    <property type="evidence" value="ECO:0007669"/>
    <property type="project" value="TreeGrafter"/>
</dbReference>
<comment type="caution">
    <text evidence="5">The sequence shown here is derived from an EMBL/GenBank/DDBJ whole genome shotgun (WGS) entry which is preliminary data.</text>
</comment>
<dbReference type="Gene3D" id="3.20.70.20">
    <property type="match status" value="1"/>
</dbReference>
<organism evidence="5 6">
    <name type="scientific">candidate division WWE3 bacterium</name>
    <dbReference type="NCBI Taxonomy" id="2053526"/>
    <lineage>
        <taxon>Bacteria</taxon>
        <taxon>Katanobacteria</taxon>
    </lineage>
</organism>
<evidence type="ECO:0000256" key="4">
    <source>
        <dbReference type="ARBA" id="ARBA00023285"/>
    </source>
</evidence>
<dbReference type="PANTHER" id="PTHR43371">
    <property type="entry name" value="VITAMIN B12-DEPENDENT RIBONUCLEOTIDE REDUCTASE"/>
    <property type="match status" value="1"/>
</dbReference>
<reference evidence="5" key="2">
    <citation type="journal article" date="2021" name="Microbiome">
        <title>Successional dynamics and alternative stable states in a saline activated sludge microbial community over 9 years.</title>
        <authorList>
            <person name="Wang Y."/>
            <person name="Ye J."/>
            <person name="Ju F."/>
            <person name="Liu L."/>
            <person name="Boyd J.A."/>
            <person name="Deng Y."/>
            <person name="Parks D.H."/>
            <person name="Jiang X."/>
            <person name="Yin X."/>
            <person name="Woodcroft B.J."/>
            <person name="Tyson G.W."/>
            <person name="Hugenholtz P."/>
            <person name="Polz M.F."/>
            <person name="Zhang T."/>
        </authorList>
    </citation>
    <scope>NUCLEOTIDE SEQUENCE</scope>
    <source>
        <strain evidence="5">HKST-UBA02</strain>
    </source>
</reference>
<reference evidence="5" key="1">
    <citation type="submission" date="2020-04" db="EMBL/GenBank/DDBJ databases">
        <authorList>
            <person name="Zhang T."/>
        </authorList>
    </citation>
    <scope>NUCLEOTIDE SEQUENCE</scope>
    <source>
        <strain evidence="5">HKST-UBA02</strain>
    </source>
</reference>
<name>A0A955LVT4_UNCKA</name>
<dbReference type="SUPFAM" id="SSF51998">
    <property type="entry name" value="PFL-like glycyl radical enzymes"/>
    <property type="match status" value="1"/>
</dbReference>
<gene>
    <name evidence="5" type="ORF">KC573_02470</name>
</gene>
<accession>A0A955LVT4</accession>
<protein>
    <submittedName>
        <fullName evidence="5">Uncharacterized protein</fullName>
    </submittedName>
</protein>
<evidence type="ECO:0000256" key="3">
    <source>
        <dbReference type="ARBA" id="ARBA00023002"/>
    </source>
</evidence>
<evidence type="ECO:0000313" key="5">
    <source>
        <dbReference type="EMBL" id="MCA9397669.1"/>
    </source>
</evidence>
<sequence>MIKSNSGERGIFNRGDLLAQMPERRRELFENFIDQAGTNPCGEINLRSKQFCNLTCIVVRPEDTAKDMKRKIKLATILGTYQASLTNFPYLSKEWTTNCREEALLGVSITGYWDNETIRKENVLQELRDYSVKVNKDYAKRFGINHSASVTCIKPSGNSSQLLDTSSGMHPRYAKYYVRRIRVSATDPLFHLLKDQHVPYHPEVGQHEDTATTFVFEFPVKSPDGAILKDDLSALDLLEHWKKLKMQFTEHNPSVTIYVGDDEWITVANWVYKNWDIVGGLSFLPRTDHVYQLAPYEEIDEETYNTLENQVGKIDFSQLVLYEKNDNTTGAKEYACLGGSCEII</sequence>
<dbReference type="GO" id="GO:0031419">
    <property type="term" value="F:cobalamin binding"/>
    <property type="evidence" value="ECO:0007669"/>
    <property type="project" value="UniProtKB-KW"/>
</dbReference>
<dbReference type="EMBL" id="JAGQKY010000097">
    <property type="protein sequence ID" value="MCA9397669.1"/>
    <property type="molecule type" value="Genomic_DNA"/>
</dbReference>
<dbReference type="PANTHER" id="PTHR43371:SF1">
    <property type="entry name" value="RIBONUCLEOSIDE-DIPHOSPHATE REDUCTASE"/>
    <property type="match status" value="1"/>
</dbReference>
<keyword evidence="2" id="KW-0846">Cobalamin</keyword>
<comment type="cofactor">
    <cofactor evidence="1">
        <name>adenosylcob(III)alamin</name>
        <dbReference type="ChEBI" id="CHEBI:18408"/>
    </cofactor>
</comment>
<evidence type="ECO:0000256" key="2">
    <source>
        <dbReference type="ARBA" id="ARBA00022628"/>
    </source>
</evidence>
<proteinExistence type="predicted"/>
<dbReference type="Proteomes" id="UP000699691">
    <property type="component" value="Unassembled WGS sequence"/>
</dbReference>